<feature type="non-terminal residue" evidence="5">
    <location>
        <position position="147"/>
    </location>
</feature>
<dbReference type="PANTHER" id="PTHR31544:SF4">
    <property type="entry name" value="GAMMA-GLUTAMYLCYCLOTRANSFERASE-RELATED"/>
    <property type="match status" value="1"/>
</dbReference>
<sequence>EFVPISIVRLAEKNLSSFSMAPTLGIDATLPQYRLATMPIPHQDQYPVSYFFYGTLAVPEKLRQVLELEDEPVLSPAEIRRGRKLRWGKYPALVDGAEGNVVRGWTYVVETREHEDRLRSYETNKYEVVRCEIWSGGSQIPGLTFRF</sequence>
<gene>
    <name evidence="5" type="ORF">P171DRAFT_340349</name>
</gene>
<evidence type="ECO:0000313" key="6">
    <source>
        <dbReference type="Proteomes" id="UP000799764"/>
    </source>
</evidence>
<dbReference type="CDD" id="cd06661">
    <property type="entry name" value="GGCT_like"/>
    <property type="match status" value="1"/>
</dbReference>
<name>A0A9P4UFD5_9PLEO</name>
<evidence type="ECO:0000313" key="5">
    <source>
        <dbReference type="EMBL" id="KAF2449884.1"/>
    </source>
</evidence>
<dbReference type="Gene3D" id="3.10.490.10">
    <property type="entry name" value="Gamma-glutamyl cyclotransferase-like"/>
    <property type="match status" value="1"/>
</dbReference>
<dbReference type="PANTHER" id="PTHR31544">
    <property type="entry name" value="AIG2-LIKE PROTEIN D"/>
    <property type="match status" value="1"/>
</dbReference>
<protein>
    <recommendedName>
        <fullName evidence="3">Putative gamma-glutamylcyclotransferase</fullName>
    </recommendedName>
</protein>
<keyword evidence="2" id="KW-0808">Transferase</keyword>
<organism evidence="5 6">
    <name type="scientific">Karstenula rhodostoma CBS 690.94</name>
    <dbReference type="NCBI Taxonomy" id="1392251"/>
    <lineage>
        <taxon>Eukaryota</taxon>
        <taxon>Fungi</taxon>
        <taxon>Dikarya</taxon>
        <taxon>Ascomycota</taxon>
        <taxon>Pezizomycotina</taxon>
        <taxon>Dothideomycetes</taxon>
        <taxon>Pleosporomycetidae</taxon>
        <taxon>Pleosporales</taxon>
        <taxon>Massarineae</taxon>
        <taxon>Didymosphaeriaceae</taxon>
        <taxon>Karstenula</taxon>
    </lineage>
</organism>
<dbReference type="InterPro" id="IPR036568">
    <property type="entry name" value="GGCT-like_sf"/>
</dbReference>
<comment type="caution">
    <text evidence="5">The sequence shown here is derived from an EMBL/GenBank/DDBJ whole genome shotgun (WGS) entry which is preliminary data.</text>
</comment>
<dbReference type="SUPFAM" id="SSF110857">
    <property type="entry name" value="Gamma-glutamyl cyclotransferase-like"/>
    <property type="match status" value="1"/>
</dbReference>
<feature type="domain" description="Gamma-glutamylcyclotransferase AIG2-like" evidence="4">
    <location>
        <begin position="50"/>
        <end position="141"/>
    </location>
</feature>
<dbReference type="InterPro" id="IPR013024">
    <property type="entry name" value="GGCT-like"/>
</dbReference>
<proteinExistence type="inferred from homology"/>
<feature type="non-terminal residue" evidence="5">
    <location>
        <position position="1"/>
    </location>
</feature>
<reference evidence="5" key="1">
    <citation type="journal article" date="2020" name="Stud. Mycol.">
        <title>101 Dothideomycetes genomes: a test case for predicting lifestyles and emergence of pathogens.</title>
        <authorList>
            <person name="Haridas S."/>
            <person name="Albert R."/>
            <person name="Binder M."/>
            <person name="Bloem J."/>
            <person name="Labutti K."/>
            <person name="Salamov A."/>
            <person name="Andreopoulos B."/>
            <person name="Baker S."/>
            <person name="Barry K."/>
            <person name="Bills G."/>
            <person name="Bluhm B."/>
            <person name="Cannon C."/>
            <person name="Castanera R."/>
            <person name="Culley D."/>
            <person name="Daum C."/>
            <person name="Ezra D."/>
            <person name="Gonzalez J."/>
            <person name="Henrissat B."/>
            <person name="Kuo A."/>
            <person name="Liang C."/>
            <person name="Lipzen A."/>
            <person name="Lutzoni F."/>
            <person name="Magnuson J."/>
            <person name="Mondo S."/>
            <person name="Nolan M."/>
            <person name="Ohm R."/>
            <person name="Pangilinan J."/>
            <person name="Park H.-J."/>
            <person name="Ramirez L."/>
            <person name="Alfaro M."/>
            <person name="Sun H."/>
            <person name="Tritt A."/>
            <person name="Yoshinaga Y."/>
            <person name="Zwiers L.-H."/>
            <person name="Turgeon B."/>
            <person name="Goodwin S."/>
            <person name="Spatafora J."/>
            <person name="Crous P."/>
            <person name="Grigoriev I."/>
        </authorList>
    </citation>
    <scope>NUCLEOTIDE SEQUENCE</scope>
    <source>
        <strain evidence="5">CBS 690.94</strain>
    </source>
</reference>
<dbReference type="InterPro" id="IPR045038">
    <property type="entry name" value="AIG2-like"/>
</dbReference>
<dbReference type="Proteomes" id="UP000799764">
    <property type="component" value="Unassembled WGS sequence"/>
</dbReference>
<comment type="similarity">
    <text evidence="1">Belongs to the gamma-glutamylcyclotransferase family.</text>
</comment>
<dbReference type="OrthoDB" id="3262926at2759"/>
<dbReference type="InterPro" id="IPR009288">
    <property type="entry name" value="AIG2-like_dom"/>
</dbReference>
<dbReference type="Pfam" id="PF06094">
    <property type="entry name" value="GGACT"/>
    <property type="match status" value="1"/>
</dbReference>
<dbReference type="EMBL" id="MU001494">
    <property type="protein sequence ID" value="KAF2449884.1"/>
    <property type="molecule type" value="Genomic_DNA"/>
</dbReference>
<evidence type="ECO:0000256" key="1">
    <source>
        <dbReference type="ARBA" id="ARBA00008861"/>
    </source>
</evidence>
<dbReference type="AlphaFoldDB" id="A0A9P4UFD5"/>
<dbReference type="GO" id="GO:0016740">
    <property type="term" value="F:transferase activity"/>
    <property type="evidence" value="ECO:0007669"/>
    <property type="project" value="UniProtKB-KW"/>
</dbReference>
<evidence type="ECO:0000256" key="2">
    <source>
        <dbReference type="ARBA" id="ARBA00022679"/>
    </source>
</evidence>
<accession>A0A9P4UFD5</accession>
<evidence type="ECO:0000259" key="4">
    <source>
        <dbReference type="Pfam" id="PF06094"/>
    </source>
</evidence>
<evidence type="ECO:0000256" key="3">
    <source>
        <dbReference type="ARBA" id="ARBA00030602"/>
    </source>
</evidence>
<keyword evidence="6" id="KW-1185">Reference proteome</keyword>